<dbReference type="SUPFAM" id="SSF56112">
    <property type="entry name" value="Protein kinase-like (PK-like)"/>
    <property type="match status" value="1"/>
</dbReference>
<evidence type="ECO:0000256" key="1">
    <source>
        <dbReference type="ARBA" id="ARBA00012513"/>
    </source>
</evidence>
<dbReference type="Pfam" id="PF00069">
    <property type="entry name" value="Pkinase"/>
    <property type="match status" value="1"/>
</dbReference>
<dbReference type="GO" id="GO:0004674">
    <property type="term" value="F:protein serine/threonine kinase activity"/>
    <property type="evidence" value="ECO:0007669"/>
    <property type="project" value="UniProtKB-KW"/>
</dbReference>
<dbReference type="HOGENOM" id="CLU_000288_82_3_1"/>
<feature type="region of interest" description="Disordered" evidence="10">
    <location>
        <begin position="118"/>
        <end position="155"/>
    </location>
</feature>
<dbReference type="InterPro" id="IPR011009">
    <property type="entry name" value="Kinase-like_dom_sf"/>
</dbReference>
<evidence type="ECO:0000256" key="2">
    <source>
        <dbReference type="ARBA" id="ARBA00022527"/>
    </source>
</evidence>
<reference evidence="12" key="1">
    <citation type="submission" date="2013-12" db="EMBL/GenBank/DDBJ databases">
        <authorList>
            <person name="Genoscope - CEA"/>
        </authorList>
    </citation>
    <scope>NUCLEOTIDE SEQUENCE</scope>
    <source>
        <strain evidence="12">CBS 1993</strain>
    </source>
</reference>
<dbReference type="OrthoDB" id="6513151at2759"/>
<feature type="region of interest" description="Disordered" evidence="10">
    <location>
        <begin position="1"/>
        <end position="98"/>
    </location>
</feature>
<gene>
    <name evidence="12" type="ORF">KUCA_T00001095001</name>
</gene>
<keyword evidence="3" id="KW-0808">Transferase</keyword>
<keyword evidence="4 9" id="KW-0547">Nucleotide-binding</keyword>
<dbReference type="CDD" id="cd13994">
    <property type="entry name" value="STKc_HAL4_like"/>
    <property type="match status" value="1"/>
</dbReference>
<dbReference type="PROSITE" id="PS00107">
    <property type="entry name" value="PROTEIN_KINASE_ATP"/>
    <property type="match status" value="1"/>
</dbReference>
<evidence type="ECO:0000313" key="13">
    <source>
        <dbReference type="Proteomes" id="UP000019384"/>
    </source>
</evidence>
<keyword evidence="6 9" id="KW-0067">ATP-binding</keyword>
<dbReference type="EC" id="2.7.11.1" evidence="1"/>
<dbReference type="AlphaFoldDB" id="W6MHG9"/>
<dbReference type="SMART" id="SM00220">
    <property type="entry name" value="S_TKc"/>
    <property type="match status" value="1"/>
</dbReference>
<feature type="compositionally biased region" description="Low complexity" evidence="10">
    <location>
        <begin position="118"/>
        <end position="136"/>
    </location>
</feature>
<dbReference type="GO" id="GO:0030447">
    <property type="term" value="P:filamentous growth"/>
    <property type="evidence" value="ECO:0007669"/>
    <property type="project" value="UniProtKB-ARBA"/>
</dbReference>
<dbReference type="GO" id="GO:0005524">
    <property type="term" value="F:ATP binding"/>
    <property type="evidence" value="ECO:0007669"/>
    <property type="project" value="UniProtKB-UniRule"/>
</dbReference>
<evidence type="ECO:0000256" key="6">
    <source>
        <dbReference type="ARBA" id="ARBA00022840"/>
    </source>
</evidence>
<evidence type="ECO:0000256" key="8">
    <source>
        <dbReference type="ARBA" id="ARBA00048679"/>
    </source>
</evidence>
<dbReference type="InterPro" id="IPR017441">
    <property type="entry name" value="Protein_kinase_ATP_BS"/>
</dbReference>
<comment type="catalytic activity">
    <reaction evidence="8">
        <text>L-seryl-[protein] + ATP = O-phospho-L-seryl-[protein] + ADP + H(+)</text>
        <dbReference type="Rhea" id="RHEA:17989"/>
        <dbReference type="Rhea" id="RHEA-COMP:9863"/>
        <dbReference type="Rhea" id="RHEA-COMP:11604"/>
        <dbReference type="ChEBI" id="CHEBI:15378"/>
        <dbReference type="ChEBI" id="CHEBI:29999"/>
        <dbReference type="ChEBI" id="CHEBI:30616"/>
        <dbReference type="ChEBI" id="CHEBI:83421"/>
        <dbReference type="ChEBI" id="CHEBI:456216"/>
        <dbReference type="EC" id="2.7.11.1"/>
    </reaction>
</comment>
<comment type="catalytic activity">
    <reaction evidence="7">
        <text>L-threonyl-[protein] + ATP = O-phospho-L-threonyl-[protein] + ADP + H(+)</text>
        <dbReference type="Rhea" id="RHEA:46608"/>
        <dbReference type="Rhea" id="RHEA-COMP:11060"/>
        <dbReference type="Rhea" id="RHEA-COMP:11605"/>
        <dbReference type="ChEBI" id="CHEBI:15378"/>
        <dbReference type="ChEBI" id="CHEBI:30013"/>
        <dbReference type="ChEBI" id="CHEBI:30616"/>
        <dbReference type="ChEBI" id="CHEBI:61977"/>
        <dbReference type="ChEBI" id="CHEBI:456216"/>
        <dbReference type="EC" id="2.7.11.1"/>
    </reaction>
</comment>
<dbReference type="STRING" id="1382522.W6MHG9"/>
<evidence type="ECO:0000256" key="9">
    <source>
        <dbReference type="PROSITE-ProRule" id="PRU10141"/>
    </source>
</evidence>
<evidence type="ECO:0000256" key="4">
    <source>
        <dbReference type="ARBA" id="ARBA00022741"/>
    </source>
</evidence>
<name>W6MHG9_9ASCO</name>
<organism evidence="12 13">
    <name type="scientific">Kuraishia capsulata CBS 1993</name>
    <dbReference type="NCBI Taxonomy" id="1382522"/>
    <lineage>
        <taxon>Eukaryota</taxon>
        <taxon>Fungi</taxon>
        <taxon>Dikarya</taxon>
        <taxon>Ascomycota</taxon>
        <taxon>Saccharomycotina</taxon>
        <taxon>Pichiomycetes</taxon>
        <taxon>Pichiales</taxon>
        <taxon>Pichiaceae</taxon>
        <taxon>Kuraishia</taxon>
    </lineage>
</organism>
<evidence type="ECO:0000256" key="7">
    <source>
        <dbReference type="ARBA" id="ARBA00047899"/>
    </source>
</evidence>
<accession>W6MHG9</accession>
<evidence type="ECO:0000256" key="3">
    <source>
        <dbReference type="ARBA" id="ARBA00022679"/>
    </source>
</evidence>
<dbReference type="PANTHER" id="PTHR24343:SF515">
    <property type="entry name" value="SERINE_THREONINE-PROTEIN KINASE RTK1-RELATED"/>
    <property type="match status" value="1"/>
</dbReference>
<evidence type="ECO:0000256" key="10">
    <source>
        <dbReference type="SAM" id="MobiDB-lite"/>
    </source>
</evidence>
<dbReference type="GO" id="GO:0005829">
    <property type="term" value="C:cytosol"/>
    <property type="evidence" value="ECO:0007669"/>
    <property type="project" value="TreeGrafter"/>
</dbReference>
<proteinExistence type="predicted"/>
<keyword evidence="2" id="KW-0723">Serine/threonine-protein kinase</keyword>
<dbReference type="EMBL" id="HG793125">
    <property type="protein sequence ID" value="CDK25128.1"/>
    <property type="molecule type" value="Genomic_DNA"/>
</dbReference>
<feature type="binding site" evidence="9">
    <location>
        <position position="266"/>
    </location>
    <ligand>
        <name>ATP</name>
        <dbReference type="ChEBI" id="CHEBI:30616"/>
    </ligand>
</feature>
<dbReference type="PANTHER" id="PTHR24343">
    <property type="entry name" value="SERINE/THREONINE KINASE"/>
    <property type="match status" value="1"/>
</dbReference>
<sequence>MVDSESPIVTTVLQATPRNSQEPEIVVPGSPSAVPPSATHTEMTRDTEGSLLQVPHDQQGSYLSEKQQSSSSIGSFFRKSSANKSSSSLNSESSKSKFSLHSKLLGGSSEKVDRSFLLSPKHSSSSRDSSVQSTSSNANKPVSSKASDDSRKKSPGLELKRFFKNVVKPPSKVAADIHDFHERHHAKHQHKLSRFIKNNISTSSLKNGAKDHVGQASAVSLPQVGPESSHELIEKYGIPGKLLGEGAGGSVSIVESPSDGKLFAVKSFKSKTERENEFEYKKKLQKEFYLGSTLHHPNVIETYDMLQQGNAFLLVMEYGPYDFFTVVMSGLLQKNEAFCYFKQIVSGVSYLHSMGLAHRDLKLDNCVISEDGILKIIDFGSAAVFQYPFEESIIKATGVVGSDPYLAPEVLGMSSYDPRPCDIWSIAIIYCCMILVRFPWKAPKMSDASFKAFATTPDPADLKSNDSSRAKTVGPYRLLRLLPSASRDLIGKMLIVDPAKRITMQHIVDSPWVQEIKNCYYLDGVLMKGPDHKHHLVTEEDVQRIQEERAREKELVKEL</sequence>
<reference evidence="12" key="2">
    <citation type="submission" date="2014-02" db="EMBL/GenBank/DDBJ databases">
        <title>Complete DNA sequence of /Kuraishia capsulata/ illustrates novel genomic features among budding yeasts (/Saccharomycotina/).</title>
        <authorList>
            <person name="Morales L."/>
            <person name="Noel B."/>
            <person name="Porcel B."/>
            <person name="Marcet-Houben M."/>
            <person name="Hullo M-F."/>
            <person name="Sacerdot C."/>
            <person name="Tekaia F."/>
            <person name="Leh-Louis V."/>
            <person name="Despons L."/>
            <person name="Khanna V."/>
            <person name="Aury J-M."/>
            <person name="Barbe V."/>
            <person name="Couloux A."/>
            <person name="Labadie K."/>
            <person name="Pelletier E."/>
            <person name="Souciet J-L."/>
            <person name="Boekhout T."/>
            <person name="Gabaldon T."/>
            <person name="Wincker P."/>
            <person name="Dujon B."/>
        </authorList>
    </citation>
    <scope>NUCLEOTIDE SEQUENCE</scope>
    <source>
        <strain evidence="12">CBS 1993</strain>
    </source>
</reference>
<feature type="compositionally biased region" description="Low complexity" evidence="10">
    <location>
        <begin position="26"/>
        <end position="38"/>
    </location>
</feature>
<dbReference type="RefSeq" id="XP_022457140.1">
    <property type="nucleotide sequence ID" value="XM_022605698.1"/>
</dbReference>
<feature type="domain" description="Protein kinase" evidence="11">
    <location>
        <begin position="237"/>
        <end position="513"/>
    </location>
</feature>
<keyword evidence="5" id="KW-0418">Kinase</keyword>
<dbReference type="InterPro" id="IPR000719">
    <property type="entry name" value="Prot_kinase_dom"/>
</dbReference>
<dbReference type="Proteomes" id="UP000019384">
    <property type="component" value="Unassembled WGS sequence"/>
</dbReference>
<evidence type="ECO:0000256" key="5">
    <source>
        <dbReference type="ARBA" id="ARBA00022777"/>
    </source>
</evidence>
<feature type="compositionally biased region" description="Polar residues" evidence="10">
    <location>
        <begin position="7"/>
        <end position="22"/>
    </location>
</feature>
<dbReference type="PROSITE" id="PS50011">
    <property type="entry name" value="PROTEIN_KINASE_DOM"/>
    <property type="match status" value="1"/>
</dbReference>
<feature type="compositionally biased region" description="Low complexity" evidence="10">
    <location>
        <begin position="60"/>
        <end position="98"/>
    </location>
</feature>
<protein>
    <recommendedName>
        <fullName evidence="1">non-specific serine/threonine protein kinase</fullName>
        <ecNumber evidence="1">2.7.11.1</ecNumber>
    </recommendedName>
</protein>
<dbReference type="PROSITE" id="PS00108">
    <property type="entry name" value="PROTEIN_KINASE_ST"/>
    <property type="match status" value="1"/>
</dbReference>
<evidence type="ECO:0000259" key="11">
    <source>
        <dbReference type="PROSITE" id="PS50011"/>
    </source>
</evidence>
<dbReference type="InterPro" id="IPR008271">
    <property type="entry name" value="Ser/Thr_kinase_AS"/>
</dbReference>
<evidence type="ECO:0000313" key="12">
    <source>
        <dbReference type="EMBL" id="CDK25128.1"/>
    </source>
</evidence>
<dbReference type="GeneID" id="34518528"/>
<keyword evidence="13" id="KW-1185">Reference proteome</keyword>
<dbReference type="Gene3D" id="1.10.510.10">
    <property type="entry name" value="Transferase(Phosphotransferase) domain 1"/>
    <property type="match status" value="1"/>
</dbReference>